<sequence>MAVDILPEKLPAFTNMRKLAVASAKGRLESLVPFTILLKAAPFLTEFGFSDCEIGPAMSKATCSSYPRRHLKEVKMSGFYGHAITIELDVAVCLLRTAFFLEKMELNTKQKYYVGDGNTIREGK</sequence>
<dbReference type="Proteomes" id="UP001314170">
    <property type="component" value="Unassembled WGS sequence"/>
</dbReference>
<comment type="caution">
    <text evidence="1">The sequence shown here is derived from an EMBL/GenBank/DDBJ whole genome shotgun (WGS) entry which is preliminary data.</text>
</comment>
<evidence type="ECO:0000313" key="2">
    <source>
        <dbReference type="Proteomes" id="UP001314170"/>
    </source>
</evidence>
<organism evidence="1 2">
    <name type="scientific">Dovyalis caffra</name>
    <dbReference type="NCBI Taxonomy" id="77055"/>
    <lineage>
        <taxon>Eukaryota</taxon>
        <taxon>Viridiplantae</taxon>
        <taxon>Streptophyta</taxon>
        <taxon>Embryophyta</taxon>
        <taxon>Tracheophyta</taxon>
        <taxon>Spermatophyta</taxon>
        <taxon>Magnoliopsida</taxon>
        <taxon>eudicotyledons</taxon>
        <taxon>Gunneridae</taxon>
        <taxon>Pentapetalae</taxon>
        <taxon>rosids</taxon>
        <taxon>fabids</taxon>
        <taxon>Malpighiales</taxon>
        <taxon>Salicaceae</taxon>
        <taxon>Flacourtieae</taxon>
        <taxon>Dovyalis</taxon>
    </lineage>
</organism>
<protein>
    <submittedName>
        <fullName evidence="1">Uncharacterized protein</fullName>
    </submittedName>
</protein>
<evidence type="ECO:0000313" key="1">
    <source>
        <dbReference type="EMBL" id="CAK7347914.1"/>
    </source>
</evidence>
<dbReference type="EMBL" id="CAWUPB010001173">
    <property type="protein sequence ID" value="CAK7347914.1"/>
    <property type="molecule type" value="Genomic_DNA"/>
</dbReference>
<keyword evidence="2" id="KW-1185">Reference proteome</keyword>
<reference evidence="1 2" key="1">
    <citation type="submission" date="2024-01" db="EMBL/GenBank/DDBJ databases">
        <authorList>
            <person name="Waweru B."/>
        </authorList>
    </citation>
    <scope>NUCLEOTIDE SEQUENCE [LARGE SCALE GENOMIC DNA]</scope>
</reference>
<gene>
    <name evidence="1" type="ORF">DCAF_LOCUS20604</name>
</gene>
<accession>A0AAV1SDK1</accession>
<dbReference type="AlphaFoldDB" id="A0AAV1SDK1"/>
<proteinExistence type="predicted"/>
<name>A0AAV1SDK1_9ROSI</name>